<evidence type="ECO:0000313" key="5">
    <source>
        <dbReference type="Proteomes" id="UP000235786"/>
    </source>
</evidence>
<dbReference type="InterPro" id="IPR018392">
    <property type="entry name" value="LysM"/>
</dbReference>
<dbReference type="EMBL" id="KZ613953">
    <property type="protein sequence ID" value="PMD34987.1"/>
    <property type="molecule type" value="Genomic_DNA"/>
</dbReference>
<proteinExistence type="inferred from homology"/>
<dbReference type="GO" id="GO:0017057">
    <property type="term" value="F:6-phosphogluconolactonase activity"/>
    <property type="evidence" value="ECO:0007669"/>
    <property type="project" value="TreeGrafter"/>
</dbReference>
<dbReference type="SUPFAM" id="SSF54106">
    <property type="entry name" value="LysM domain"/>
    <property type="match status" value="1"/>
</dbReference>
<dbReference type="InterPro" id="IPR036779">
    <property type="entry name" value="LysM_dom_sf"/>
</dbReference>
<dbReference type="InterPro" id="IPR015943">
    <property type="entry name" value="WD40/YVTN_repeat-like_dom_sf"/>
</dbReference>
<dbReference type="InterPro" id="IPR011045">
    <property type="entry name" value="N2O_reductase_N"/>
</dbReference>
<dbReference type="STRING" id="1149755.A0A2J6R908"/>
<evidence type="ECO:0000256" key="2">
    <source>
        <dbReference type="SAM" id="SignalP"/>
    </source>
</evidence>
<protein>
    <submittedName>
        <fullName evidence="4">Carbohydrate-binding module family 50 protein</fullName>
    </submittedName>
</protein>
<dbReference type="Proteomes" id="UP000235786">
    <property type="component" value="Unassembled WGS sequence"/>
</dbReference>
<dbReference type="SUPFAM" id="SSF50974">
    <property type="entry name" value="Nitrous oxide reductase, N-terminal domain"/>
    <property type="match status" value="1"/>
</dbReference>
<feature type="chain" id="PRO_5014412883" evidence="2">
    <location>
        <begin position="19"/>
        <end position="522"/>
    </location>
</feature>
<feature type="signal peptide" evidence="2">
    <location>
        <begin position="1"/>
        <end position="18"/>
    </location>
</feature>
<dbReference type="PANTHER" id="PTHR30344">
    <property type="entry name" value="6-PHOSPHOGLUCONOLACTONASE-RELATED"/>
    <property type="match status" value="1"/>
</dbReference>
<comment type="similarity">
    <text evidence="1">Belongs to the cycloisomerase 2 family.</text>
</comment>
<keyword evidence="5" id="KW-1185">Reference proteome</keyword>
<dbReference type="PANTHER" id="PTHR30344:SF1">
    <property type="entry name" value="6-PHOSPHOGLUCONOLACTONASE"/>
    <property type="match status" value="1"/>
</dbReference>
<dbReference type="Gene3D" id="2.130.10.10">
    <property type="entry name" value="YVTN repeat-like/Quinoprotein amine dehydrogenase"/>
    <property type="match status" value="1"/>
</dbReference>
<dbReference type="Gene3D" id="3.10.350.10">
    <property type="entry name" value="LysM domain"/>
    <property type="match status" value="1"/>
</dbReference>
<organism evidence="4 5">
    <name type="scientific">Hyaloscypha variabilis (strain UAMH 11265 / GT02V1 / F)</name>
    <name type="common">Meliniomyces variabilis</name>
    <dbReference type="NCBI Taxonomy" id="1149755"/>
    <lineage>
        <taxon>Eukaryota</taxon>
        <taxon>Fungi</taxon>
        <taxon>Dikarya</taxon>
        <taxon>Ascomycota</taxon>
        <taxon>Pezizomycotina</taxon>
        <taxon>Leotiomycetes</taxon>
        <taxon>Helotiales</taxon>
        <taxon>Hyaloscyphaceae</taxon>
        <taxon>Hyaloscypha</taxon>
        <taxon>Hyaloscypha variabilis</taxon>
    </lineage>
</organism>
<dbReference type="InterPro" id="IPR050282">
    <property type="entry name" value="Cycloisomerase_2"/>
</dbReference>
<reference evidence="4 5" key="1">
    <citation type="submission" date="2016-04" db="EMBL/GenBank/DDBJ databases">
        <title>A degradative enzymes factory behind the ericoid mycorrhizal symbiosis.</title>
        <authorList>
            <consortium name="DOE Joint Genome Institute"/>
            <person name="Martino E."/>
            <person name="Morin E."/>
            <person name="Grelet G."/>
            <person name="Kuo A."/>
            <person name="Kohler A."/>
            <person name="Daghino S."/>
            <person name="Barry K."/>
            <person name="Choi C."/>
            <person name="Cichocki N."/>
            <person name="Clum A."/>
            <person name="Copeland A."/>
            <person name="Hainaut M."/>
            <person name="Haridas S."/>
            <person name="Labutti K."/>
            <person name="Lindquist E."/>
            <person name="Lipzen A."/>
            <person name="Khouja H.-R."/>
            <person name="Murat C."/>
            <person name="Ohm R."/>
            <person name="Olson A."/>
            <person name="Spatafora J."/>
            <person name="Veneault-Fourrey C."/>
            <person name="Henrissat B."/>
            <person name="Grigoriev I."/>
            <person name="Martin F."/>
            <person name="Perotto S."/>
        </authorList>
    </citation>
    <scope>NUCLEOTIDE SEQUENCE [LARGE SCALE GENOMIC DNA]</scope>
    <source>
        <strain evidence="4 5">F</strain>
    </source>
</reference>
<dbReference type="PROSITE" id="PS51782">
    <property type="entry name" value="LYSM"/>
    <property type="match status" value="1"/>
</dbReference>
<dbReference type="InterPro" id="IPR019405">
    <property type="entry name" value="Lactonase_7-beta_prop"/>
</dbReference>
<accession>A0A2J6R908</accession>
<sequence length="522" mass="55351">MRLQDLLRFFALSALSQATKIYVSSYSGNITTVAISPNINGGNLTLNAISSTNGCSPNPSWLELDKSRSHLYCADEDLNTPMANFASFATSQNGSLTLLDKITTLNGGVYSKIYGNGSVLALANYGGSGISILNIKHPSSTNVIQEQLFQFQTNTIIDPTQNFLLAPDLSADLIHVFRISQSYTIQHLATQADISVPKGHGPRYGVFYQPGNGDNSTYLYVVMETANMVHAYEVTYNADQTLSFNLTQYLQLPVPMTAAAAEIRLTPDNKYLIVSSRSDNNFTIPNPDPTNSTQITSDSLFTFLISPSNGQISLVQSFPAGGLLPRQFEINKNGTMLAVALNGDNRLVIIGRDVASGNMTAILGSLAINVGGDRPGMVTCAVWDEDYGGYTWRWNLSTGSHAMVQPSRTGAMSSIASFSSASTVPPLLIALSSVLASGTSRTSVSATGTAVSTPTPFQTGMVAGCTQFHLVVANDTCSSIASAAGISLSDFYTWNPAVGSSCASLDVADNVCVGSGHKIRSG</sequence>
<gene>
    <name evidence="4" type="ORF">L207DRAFT_588478</name>
</gene>
<evidence type="ECO:0000256" key="1">
    <source>
        <dbReference type="ARBA" id="ARBA00005564"/>
    </source>
</evidence>
<dbReference type="SMART" id="SM00257">
    <property type="entry name" value="LysM"/>
    <property type="match status" value="1"/>
</dbReference>
<evidence type="ECO:0000259" key="3">
    <source>
        <dbReference type="PROSITE" id="PS51782"/>
    </source>
</evidence>
<dbReference type="AlphaFoldDB" id="A0A2J6R908"/>
<dbReference type="CDD" id="cd00118">
    <property type="entry name" value="LysM"/>
    <property type="match status" value="1"/>
</dbReference>
<feature type="domain" description="LysM" evidence="3">
    <location>
        <begin position="467"/>
        <end position="513"/>
    </location>
</feature>
<keyword evidence="2" id="KW-0732">Signal</keyword>
<name>A0A2J6R908_HYAVF</name>
<evidence type="ECO:0000313" key="4">
    <source>
        <dbReference type="EMBL" id="PMD34987.1"/>
    </source>
</evidence>
<dbReference type="OrthoDB" id="9972196at2759"/>
<dbReference type="Pfam" id="PF10282">
    <property type="entry name" value="Lactonase"/>
    <property type="match status" value="1"/>
</dbReference>
<dbReference type="Pfam" id="PF01476">
    <property type="entry name" value="LysM"/>
    <property type="match status" value="1"/>
</dbReference>